<feature type="binding site" evidence="2">
    <location>
        <position position="371"/>
    </location>
    <ligand>
        <name>Mn(2+)</name>
        <dbReference type="ChEBI" id="CHEBI:29035"/>
        <label>2</label>
    </ligand>
</feature>
<keyword evidence="2" id="KW-0479">Metal-binding</keyword>
<evidence type="ECO:0000313" key="4">
    <source>
        <dbReference type="EMBL" id="PHK94638.1"/>
    </source>
</evidence>
<dbReference type="GO" id="GO:0046872">
    <property type="term" value="F:metal ion binding"/>
    <property type="evidence" value="ECO:0007669"/>
    <property type="project" value="UniProtKB-KW"/>
</dbReference>
<dbReference type="RefSeq" id="WP_099095785.1">
    <property type="nucleotide sequence ID" value="NZ_PDNU01000021.1"/>
</dbReference>
<keyword evidence="5" id="KW-1185">Reference proteome</keyword>
<dbReference type="Proteomes" id="UP000223527">
    <property type="component" value="Unassembled WGS sequence"/>
</dbReference>
<dbReference type="InterPro" id="IPR017439">
    <property type="entry name" value="Amidohydrolase"/>
</dbReference>
<dbReference type="Gene3D" id="3.40.630.10">
    <property type="entry name" value="Zn peptidases"/>
    <property type="match status" value="1"/>
</dbReference>
<proteinExistence type="predicted"/>
<dbReference type="NCBIfam" id="TIGR01891">
    <property type="entry name" value="amidohydrolases"/>
    <property type="match status" value="1"/>
</dbReference>
<evidence type="ECO:0000256" key="1">
    <source>
        <dbReference type="ARBA" id="ARBA00022801"/>
    </source>
</evidence>
<sequence length="405" mass="42943">MRQDILDEIKAYEPELTEIRRDIHRHPETRFEEHRTAALVAAKLREWGLEVAEGIGGTGVVGTLRGTAGAGSNQPRAIGLRADMDALFIQEENSFAHASTVPGKMHACGHDGHTAMLLGAAKYLARKPDFAGTVHFIFQPAEEAGTGAPAMIRDGLFERFPVDAVYGMHNTPGMAVGEFATRPGPILAGADFWGVSFHGTGGHGGAAPHLATDVTVVLGHFLLAVHTILPRNLKPTESAALSVGHVNGGTFGSPNVMPAKVTVRGTARYFRPEAQAVIQRRLKELAETLAAAHGCTAEFTYEALCPPTVNAPEKVPVANAAAAALVGEANVGEFPMSTGGEDFAFMLQEKPGVFMRIGNGVNADGSFHNVHTPQYDFNDGILALGAAYWASLVRQELGANAEDRA</sequence>
<evidence type="ECO:0000256" key="2">
    <source>
        <dbReference type="PIRSR" id="PIRSR005962-1"/>
    </source>
</evidence>
<feature type="binding site" evidence="2">
    <location>
        <position position="143"/>
    </location>
    <ligand>
        <name>Mn(2+)</name>
        <dbReference type="ChEBI" id="CHEBI:29035"/>
        <label>2</label>
    </ligand>
</feature>
<dbReference type="PANTHER" id="PTHR11014">
    <property type="entry name" value="PEPTIDASE M20 FAMILY MEMBER"/>
    <property type="match status" value="1"/>
</dbReference>
<accession>A0A2C7A3J2</accession>
<evidence type="ECO:0000313" key="5">
    <source>
        <dbReference type="Proteomes" id="UP000223527"/>
    </source>
</evidence>
<dbReference type="AlphaFoldDB" id="A0A2C7A3J2"/>
<dbReference type="Gene3D" id="3.30.70.360">
    <property type="match status" value="1"/>
</dbReference>
<evidence type="ECO:0000259" key="3">
    <source>
        <dbReference type="Pfam" id="PF07687"/>
    </source>
</evidence>
<dbReference type="SUPFAM" id="SSF55031">
    <property type="entry name" value="Bacterial exopeptidase dimerisation domain"/>
    <property type="match status" value="1"/>
</dbReference>
<dbReference type="OrthoDB" id="9777385at2"/>
<organism evidence="4 5">
    <name type="scientific">Teichococcus rhizosphaerae</name>
    <dbReference type="NCBI Taxonomy" id="1335062"/>
    <lineage>
        <taxon>Bacteria</taxon>
        <taxon>Pseudomonadati</taxon>
        <taxon>Pseudomonadota</taxon>
        <taxon>Alphaproteobacteria</taxon>
        <taxon>Acetobacterales</taxon>
        <taxon>Roseomonadaceae</taxon>
        <taxon>Roseomonas</taxon>
    </lineage>
</organism>
<keyword evidence="1 4" id="KW-0378">Hydrolase</keyword>
<dbReference type="Pfam" id="PF07687">
    <property type="entry name" value="M20_dimer"/>
    <property type="match status" value="1"/>
</dbReference>
<dbReference type="GO" id="GO:0016787">
    <property type="term" value="F:hydrolase activity"/>
    <property type="evidence" value="ECO:0007669"/>
    <property type="project" value="UniProtKB-KW"/>
</dbReference>
<reference evidence="4 5" key="1">
    <citation type="submission" date="2017-10" db="EMBL/GenBank/DDBJ databases">
        <authorList>
            <person name="Banno H."/>
            <person name="Chua N.-H."/>
        </authorList>
    </citation>
    <scope>NUCLEOTIDE SEQUENCE [LARGE SCALE GENOMIC DNA]</scope>
    <source>
        <strain evidence="4 5">YW11</strain>
    </source>
</reference>
<dbReference type="InterPro" id="IPR036264">
    <property type="entry name" value="Bact_exopeptidase_dim_dom"/>
</dbReference>
<comment type="caution">
    <text evidence="4">The sequence shown here is derived from an EMBL/GenBank/DDBJ whole genome shotgun (WGS) entry which is preliminary data.</text>
</comment>
<dbReference type="PIRSF" id="PIRSF005962">
    <property type="entry name" value="Pept_M20D_amidohydro"/>
    <property type="match status" value="1"/>
</dbReference>
<feature type="binding site" evidence="2">
    <location>
        <position position="110"/>
    </location>
    <ligand>
        <name>Mn(2+)</name>
        <dbReference type="ChEBI" id="CHEBI:29035"/>
        <label>2</label>
    </ligand>
</feature>
<protein>
    <submittedName>
        <fullName evidence="4">Amidohydrolase</fullName>
    </submittedName>
</protein>
<name>A0A2C7A3J2_9PROT</name>
<gene>
    <name evidence="4" type="ORF">CR162_11940</name>
</gene>
<feature type="binding site" evidence="2">
    <location>
        <position position="169"/>
    </location>
    <ligand>
        <name>Mn(2+)</name>
        <dbReference type="ChEBI" id="CHEBI:29035"/>
        <label>2</label>
    </ligand>
</feature>
<dbReference type="EMBL" id="PDNU01000021">
    <property type="protein sequence ID" value="PHK94638.1"/>
    <property type="molecule type" value="Genomic_DNA"/>
</dbReference>
<dbReference type="InterPro" id="IPR011650">
    <property type="entry name" value="Peptidase_M20_dimer"/>
</dbReference>
<feature type="domain" description="Peptidase M20 dimerisation" evidence="3">
    <location>
        <begin position="195"/>
        <end position="291"/>
    </location>
</feature>
<feature type="binding site" evidence="2">
    <location>
        <position position="108"/>
    </location>
    <ligand>
        <name>Mn(2+)</name>
        <dbReference type="ChEBI" id="CHEBI:29035"/>
        <label>2</label>
    </ligand>
</feature>
<dbReference type="InterPro" id="IPR002933">
    <property type="entry name" value="Peptidase_M20"/>
</dbReference>
<dbReference type="Pfam" id="PF01546">
    <property type="entry name" value="Peptidase_M20"/>
    <property type="match status" value="1"/>
</dbReference>
<dbReference type="SUPFAM" id="SSF53187">
    <property type="entry name" value="Zn-dependent exopeptidases"/>
    <property type="match status" value="1"/>
</dbReference>
<keyword evidence="2" id="KW-0464">Manganese</keyword>
<comment type="cofactor">
    <cofactor evidence="2">
        <name>Mn(2+)</name>
        <dbReference type="ChEBI" id="CHEBI:29035"/>
    </cofactor>
    <text evidence="2">The Mn(2+) ion enhances activity.</text>
</comment>
<dbReference type="PANTHER" id="PTHR11014:SF63">
    <property type="entry name" value="METALLOPEPTIDASE, PUTATIVE (AFU_ORTHOLOGUE AFUA_6G09600)-RELATED"/>
    <property type="match status" value="1"/>
</dbReference>